<dbReference type="AlphaFoldDB" id="A0A7C8IGD1"/>
<feature type="compositionally biased region" description="Basic residues" evidence="1">
    <location>
        <begin position="338"/>
        <end position="355"/>
    </location>
</feature>
<feature type="transmembrane region" description="Helical" evidence="2">
    <location>
        <begin position="184"/>
        <end position="206"/>
    </location>
</feature>
<keyword evidence="2" id="KW-0472">Membrane</keyword>
<feature type="signal peptide" evidence="3">
    <location>
        <begin position="1"/>
        <end position="28"/>
    </location>
</feature>
<keyword evidence="2" id="KW-1133">Transmembrane helix</keyword>
<evidence type="ECO:0000256" key="3">
    <source>
        <dbReference type="SAM" id="SignalP"/>
    </source>
</evidence>
<feature type="compositionally biased region" description="Polar residues" evidence="1">
    <location>
        <begin position="414"/>
        <end position="424"/>
    </location>
</feature>
<sequence>MGPSTRLPKLSRLSVLFLISAISPTTQATGLLLRQSQTCGGVEGLKQCGSTFPSEFCCDKGTTCTSLNTTGVQAVLCCPEGADCSFIQTIPCDVSQLNATLHPENQIHLSDTKNVELPKCGDKCCPLGYKCNGGHCSAESATPSSTPTASPTPSTTDPASASQTSDSAPPPAVQTTQGFNGKSFAAGFFPGIILGILGTLGLIWIIKKRHESQEKHRYSGDFGDHVSRTISDPIYDPVYAARTDFIRRGSQSAHASPNSTTGMMQRNIGTATAGGRTPKIKSLWERTPKLGFGERTPKLGFGGFSSSHGLSTSPAPQLPPPVVRAGRDRDPYVTPGHTPKRTTSRRVSKSRRPHVTRSTSTETIDVLMPAPSFLEPPKAPGMRENRMTADSGHTTFTKLMERAGYEEDSRNHVRNYTGSPANAC</sequence>
<keyword evidence="3" id="KW-0732">Signal</keyword>
<protein>
    <recommendedName>
        <fullName evidence="6">Mid2 domain-containing protein</fullName>
    </recommendedName>
</protein>
<keyword evidence="2" id="KW-0812">Transmembrane</keyword>
<feature type="region of interest" description="Disordered" evidence="1">
    <location>
        <begin position="370"/>
        <end position="389"/>
    </location>
</feature>
<dbReference type="Proteomes" id="UP000481861">
    <property type="component" value="Unassembled WGS sequence"/>
</dbReference>
<evidence type="ECO:0008006" key="6">
    <source>
        <dbReference type="Google" id="ProtNLM"/>
    </source>
</evidence>
<gene>
    <name evidence="4" type="ORF">BDV95DRAFT_560944</name>
</gene>
<feature type="region of interest" description="Disordered" evidence="1">
    <location>
        <begin position="300"/>
        <end position="360"/>
    </location>
</feature>
<organism evidence="4 5">
    <name type="scientific">Massariosphaeria phaeospora</name>
    <dbReference type="NCBI Taxonomy" id="100035"/>
    <lineage>
        <taxon>Eukaryota</taxon>
        <taxon>Fungi</taxon>
        <taxon>Dikarya</taxon>
        <taxon>Ascomycota</taxon>
        <taxon>Pezizomycotina</taxon>
        <taxon>Dothideomycetes</taxon>
        <taxon>Pleosporomycetidae</taxon>
        <taxon>Pleosporales</taxon>
        <taxon>Pleosporales incertae sedis</taxon>
        <taxon>Massariosphaeria</taxon>
    </lineage>
</organism>
<proteinExistence type="predicted"/>
<keyword evidence="5" id="KW-1185">Reference proteome</keyword>
<feature type="compositionally biased region" description="Basic and acidic residues" evidence="1">
    <location>
        <begin position="401"/>
        <end position="411"/>
    </location>
</feature>
<reference evidence="4 5" key="1">
    <citation type="submission" date="2020-01" db="EMBL/GenBank/DDBJ databases">
        <authorList>
            <consortium name="DOE Joint Genome Institute"/>
            <person name="Haridas S."/>
            <person name="Albert R."/>
            <person name="Binder M."/>
            <person name="Bloem J."/>
            <person name="Labutti K."/>
            <person name="Salamov A."/>
            <person name="Andreopoulos B."/>
            <person name="Baker S.E."/>
            <person name="Barry K."/>
            <person name="Bills G."/>
            <person name="Bluhm B.H."/>
            <person name="Cannon C."/>
            <person name="Castanera R."/>
            <person name="Culley D.E."/>
            <person name="Daum C."/>
            <person name="Ezra D."/>
            <person name="Gonzalez J.B."/>
            <person name="Henrissat B."/>
            <person name="Kuo A."/>
            <person name="Liang C."/>
            <person name="Lipzen A."/>
            <person name="Lutzoni F."/>
            <person name="Magnuson J."/>
            <person name="Mondo S."/>
            <person name="Nolan M."/>
            <person name="Ohm R."/>
            <person name="Pangilinan J."/>
            <person name="Park H.-J.H."/>
            <person name="Ramirez L."/>
            <person name="Alfaro M."/>
            <person name="Sun H."/>
            <person name="Tritt A."/>
            <person name="Yoshinaga Y."/>
            <person name="Zwiers L.-H.L."/>
            <person name="Turgeon B.G."/>
            <person name="Goodwin S.B."/>
            <person name="Spatafora J.W."/>
            <person name="Crous P.W."/>
            <person name="Grigoriev I.V."/>
        </authorList>
    </citation>
    <scope>NUCLEOTIDE SEQUENCE [LARGE SCALE GENOMIC DNA]</scope>
    <source>
        <strain evidence="4 5">CBS 611.86</strain>
    </source>
</reference>
<accession>A0A7C8IGD1</accession>
<comment type="caution">
    <text evidence="4">The sequence shown here is derived from an EMBL/GenBank/DDBJ whole genome shotgun (WGS) entry which is preliminary data.</text>
</comment>
<feature type="chain" id="PRO_5028899559" description="Mid2 domain-containing protein" evidence="3">
    <location>
        <begin position="29"/>
        <end position="424"/>
    </location>
</feature>
<feature type="compositionally biased region" description="Low complexity" evidence="1">
    <location>
        <begin position="142"/>
        <end position="167"/>
    </location>
</feature>
<evidence type="ECO:0000313" key="5">
    <source>
        <dbReference type="Proteomes" id="UP000481861"/>
    </source>
</evidence>
<dbReference type="OrthoDB" id="5338512at2759"/>
<evidence type="ECO:0000313" key="4">
    <source>
        <dbReference type="EMBL" id="KAF2876511.1"/>
    </source>
</evidence>
<dbReference type="EMBL" id="JAADJZ010000003">
    <property type="protein sequence ID" value="KAF2876511.1"/>
    <property type="molecule type" value="Genomic_DNA"/>
</dbReference>
<evidence type="ECO:0000256" key="1">
    <source>
        <dbReference type="SAM" id="MobiDB-lite"/>
    </source>
</evidence>
<name>A0A7C8IGD1_9PLEO</name>
<feature type="region of interest" description="Disordered" evidence="1">
    <location>
        <begin position="142"/>
        <end position="176"/>
    </location>
</feature>
<evidence type="ECO:0000256" key="2">
    <source>
        <dbReference type="SAM" id="Phobius"/>
    </source>
</evidence>
<feature type="region of interest" description="Disordered" evidence="1">
    <location>
        <begin position="401"/>
        <end position="424"/>
    </location>
</feature>